<organism evidence="1 2">
    <name type="scientific">[Mycoplasma] anseris</name>
    <dbReference type="NCBI Taxonomy" id="92400"/>
    <lineage>
        <taxon>Bacteria</taxon>
        <taxon>Bacillati</taxon>
        <taxon>Mycoplasmatota</taxon>
        <taxon>Mycoplasmoidales</taxon>
        <taxon>Metamycoplasmataceae</taxon>
        <taxon>Metamycoplasma</taxon>
    </lineage>
</organism>
<dbReference type="AlphaFoldDB" id="A0A2Z4NED5"/>
<dbReference type="KEGG" id="mane:DP065_03130"/>
<accession>A0A2Z4NED5</accession>
<proteinExistence type="predicted"/>
<sequence>MKRTIVTILKIFQDKYEIEVVEETLHGIFSIFKNSETTSLFNINSFKKFVYDSKIKIEQIIQGKLKEVILLISENEYANLNIKNIKIESSVAMDNQQLNDLIINKCSENNKFLLSNRKIKFLDYTQKQTINQNYFKQYNSLITISNSFLKEIKYTLEKINLNLANCYFLEEMELKTLLLNEKQIALNVKMNLNNTNLFLSFNNTIIKTFKINFGLAKLINKIKTNSKLNEELLFFYTKNLIKNKPMIAKNEVYTQFINDFLNELALEIKEIINKNQINQENLQINLFGFLANNEFVQTILQSKIGDNQIYSLYVARDLISDEAKGVINLLASKDFINKANITTETFIIDSNIINNITNKAKIIRRKIFA</sequence>
<gene>
    <name evidence="1" type="ORF">DP065_03130</name>
</gene>
<evidence type="ECO:0000313" key="1">
    <source>
        <dbReference type="EMBL" id="AWX69715.1"/>
    </source>
</evidence>
<protein>
    <submittedName>
        <fullName evidence="1">Uncharacterized protein</fullName>
    </submittedName>
</protein>
<evidence type="ECO:0000313" key="2">
    <source>
        <dbReference type="Proteomes" id="UP000250218"/>
    </source>
</evidence>
<dbReference type="EMBL" id="CP030140">
    <property type="protein sequence ID" value="AWX69715.1"/>
    <property type="molecule type" value="Genomic_DNA"/>
</dbReference>
<reference evidence="2" key="1">
    <citation type="submission" date="2018-06" db="EMBL/GenBank/DDBJ databases">
        <title>Complete genome sequences of Mycoplasma anatis, M. anseris and M. cloacale type strains.</title>
        <authorList>
            <person name="Grozner D."/>
            <person name="Forro B."/>
            <person name="Sulyok K.M."/>
            <person name="Marton S."/>
            <person name="Kreizinger Z."/>
            <person name="Banyai K."/>
            <person name="Gyuranecz M."/>
        </authorList>
    </citation>
    <scope>NUCLEOTIDE SEQUENCE [LARGE SCALE GENOMIC DNA]</scope>
    <source>
        <strain evidence="2">ATCC 49234</strain>
    </source>
</reference>
<dbReference type="RefSeq" id="WP_033178710.1">
    <property type="nucleotide sequence ID" value="NZ_CP030140.1"/>
</dbReference>
<keyword evidence="2" id="KW-1185">Reference proteome</keyword>
<name>A0A2Z4NED5_9BACT</name>
<dbReference type="Proteomes" id="UP000250218">
    <property type="component" value="Chromosome"/>
</dbReference>